<keyword evidence="5" id="KW-1185">Reference proteome</keyword>
<protein>
    <recommendedName>
        <fullName evidence="6">SWIB-domain-containing protein</fullName>
    </recommendedName>
</protein>
<dbReference type="SMART" id="SM00151">
    <property type="entry name" value="SWIB"/>
    <property type="match status" value="1"/>
</dbReference>
<name>A0A8H7W396_9HELO</name>
<evidence type="ECO:0000259" key="3">
    <source>
        <dbReference type="PROSITE" id="PS51998"/>
    </source>
</evidence>
<dbReference type="InterPro" id="IPR014876">
    <property type="entry name" value="DEK_C"/>
</dbReference>
<evidence type="ECO:0008006" key="6">
    <source>
        <dbReference type="Google" id="ProtNLM"/>
    </source>
</evidence>
<dbReference type="CDD" id="cd10567">
    <property type="entry name" value="SWIB-MDM2_like"/>
    <property type="match status" value="1"/>
</dbReference>
<sequence>MSLLPAETAQYTAIIDSILRKSNIETISAKQIRKQLQAALDQDISDKKVPVSELILERFEIFNASLRAAEANAATNGNGTNEVKQESTPPSSSRDASASADIKSSPSDSDEDAAPPKKKVKKEKGAVDDAKLAAMLQAAENRSARATRGAGNKKVVKTKRTPKKPRKSASKVKAVDDSDVELGSDGEIKEKPKKGGFHKQYHLSAPLAELVGEPTLSRPQVVKKIWEYIKARDLQDPADKRQIRCDDRLQSVFKVDKVHMFTMNKILSKQLYDVEE</sequence>
<evidence type="ECO:0000313" key="5">
    <source>
        <dbReference type="Proteomes" id="UP000664132"/>
    </source>
</evidence>
<evidence type="ECO:0000259" key="2">
    <source>
        <dbReference type="PROSITE" id="PS51925"/>
    </source>
</evidence>
<dbReference type="SUPFAM" id="SSF109715">
    <property type="entry name" value="DEK C-terminal domain"/>
    <property type="match status" value="1"/>
</dbReference>
<feature type="compositionally biased region" description="Basic residues" evidence="1">
    <location>
        <begin position="154"/>
        <end position="170"/>
    </location>
</feature>
<accession>A0A8H7W396</accession>
<feature type="region of interest" description="Disordered" evidence="1">
    <location>
        <begin position="73"/>
        <end position="126"/>
    </location>
</feature>
<dbReference type="SUPFAM" id="SSF47592">
    <property type="entry name" value="SWIB/MDM2 domain"/>
    <property type="match status" value="1"/>
</dbReference>
<dbReference type="OrthoDB" id="10251073at2759"/>
<dbReference type="Pfam" id="PF02201">
    <property type="entry name" value="SWIB"/>
    <property type="match status" value="1"/>
</dbReference>
<dbReference type="Proteomes" id="UP000664132">
    <property type="component" value="Unassembled WGS sequence"/>
</dbReference>
<feature type="domain" description="DEK-C" evidence="3">
    <location>
        <begin position="5"/>
        <end position="60"/>
    </location>
</feature>
<organism evidence="4 5">
    <name type="scientific">Cadophora malorum</name>
    <dbReference type="NCBI Taxonomy" id="108018"/>
    <lineage>
        <taxon>Eukaryota</taxon>
        <taxon>Fungi</taxon>
        <taxon>Dikarya</taxon>
        <taxon>Ascomycota</taxon>
        <taxon>Pezizomycotina</taxon>
        <taxon>Leotiomycetes</taxon>
        <taxon>Helotiales</taxon>
        <taxon>Ploettnerulaceae</taxon>
        <taxon>Cadophora</taxon>
    </lineage>
</organism>
<feature type="compositionally biased region" description="Low complexity" evidence="1">
    <location>
        <begin position="73"/>
        <end position="107"/>
    </location>
</feature>
<reference evidence="4" key="1">
    <citation type="submission" date="2021-02" db="EMBL/GenBank/DDBJ databases">
        <title>Genome sequence Cadophora malorum strain M34.</title>
        <authorList>
            <person name="Stefanovic E."/>
            <person name="Vu D."/>
            <person name="Scully C."/>
            <person name="Dijksterhuis J."/>
            <person name="Roader J."/>
            <person name="Houbraken J."/>
        </authorList>
    </citation>
    <scope>NUCLEOTIDE SEQUENCE</scope>
    <source>
        <strain evidence="4">M34</strain>
    </source>
</reference>
<dbReference type="Pfam" id="PF08766">
    <property type="entry name" value="DEK_C"/>
    <property type="match status" value="1"/>
</dbReference>
<dbReference type="InterPro" id="IPR003121">
    <property type="entry name" value="SWIB_MDM2_domain"/>
</dbReference>
<dbReference type="Gene3D" id="1.10.245.10">
    <property type="entry name" value="SWIB/MDM2 domain"/>
    <property type="match status" value="1"/>
</dbReference>
<feature type="domain" description="DM2" evidence="2">
    <location>
        <begin position="196"/>
        <end position="273"/>
    </location>
</feature>
<dbReference type="PROSITE" id="PS51998">
    <property type="entry name" value="DEK_C"/>
    <property type="match status" value="1"/>
</dbReference>
<dbReference type="PROSITE" id="PS51925">
    <property type="entry name" value="SWIB_MDM2"/>
    <property type="match status" value="1"/>
</dbReference>
<proteinExistence type="predicted"/>
<evidence type="ECO:0000313" key="4">
    <source>
        <dbReference type="EMBL" id="KAG4415570.1"/>
    </source>
</evidence>
<dbReference type="PANTHER" id="PTHR13844">
    <property type="entry name" value="SWI/SNF-RELATED MATRIX-ASSOCIATED ACTIN-DEPENDENT REGULATOR OF CHROMATIN SUBFAMILY D"/>
    <property type="match status" value="1"/>
</dbReference>
<dbReference type="AlphaFoldDB" id="A0A8H7W396"/>
<gene>
    <name evidence="4" type="ORF">IFR04_011290</name>
</gene>
<dbReference type="InterPro" id="IPR019835">
    <property type="entry name" value="SWIB_domain"/>
</dbReference>
<evidence type="ECO:0000256" key="1">
    <source>
        <dbReference type="SAM" id="MobiDB-lite"/>
    </source>
</evidence>
<dbReference type="InterPro" id="IPR036885">
    <property type="entry name" value="SWIB_MDM2_dom_sf"/>
</dbReference>
<dbReference type="EMBL" id="JAFJYH010000217">
    <property type="protein sequence ID" value="KAG4415570.1"/>
    <property type="molecule type" value="Genomic_DNA"/>
</dbReference>
<feature type="region of interest" description="Disordered" evidence="1">
    <location>
        <begin position="140"/>
        <end position="194"/>
    </location>
</feature>
<comment type="caution">
    <text evidence="4">The sequence shown here is derived from an EMBL/GenBank/DDBJ whole genome shotgun (WGS) entry which is preliminary data.</text>
</comment>